<dbReference type="InterPro" id="IPR051088">
    <property type="entry name" value="PTS_Sugar-EIIC/EIIB"/>
</dbReference>
<evidence type="ECO:0000256" key="6">
    <source>
        <dbReference type="ARBA" id="ARBA00022989"/>
    </source>
</evidence>
<feature type="transmembrane region" description="Helical" evidence="9">
    <location>
        <begin position="236"/>
        <end position="261"/>
    </location>
</feature>
<dbReference type="PROSITE" id="PS51105">
    <property type="entry name" value="PTS_EIIC_TYPE_3"/>
    <property type="match status" value="1"/>
</dbReference>
<dbReference type="PIRSF" id="PIRSF006351">
    <property type="entry name" value="PTS_EIIC-Cellobiose"/>
    <property type="match status" value="1"/>
</dbReference>
<dbReference type="PANTHER" id="PTHR33989">
    <property type="match status" value="1"/>
</dbReference>
<evidence type="ECO:0000256" key="3">
    <source>
        <dbReference type="ARBA" id="ARBA00022475"/>
    </source>
</evidence>
<keyword evidence="6 9" id="KW-1133">Transmembrane helix</keyword>
<dbReference type="RefSeq" id="WP_377151071.1">
    <property type="nucleotide sequence ID" value="NZ_JBHSAF010000003.1"/>
</dbReference>
<dbReference type="InterPro" id="IPR004501">
    <property type="entry name" value="PTS_EIIC_3"/>
</dbReference>
<protein>
    <recommendedName>
        <fullName evidence="8">Permease IIC component</fullName>
    </recommendedName>
</protein>
<feature type="transmembrane region" description="Helical" evidence="9">
    <location>
        <begin position="114"/>
        <end position="134"/>
    </location>
</feature>
<keyword evidence="7 8" id="KW-0472">Membrane</keyword>
<feature type="transmembrane region" description="Helical" evidence="9">
    <location>
        <begin position="348"/>
        <end position="368"/>
    </location>
</feature>
<comment type="subcellular location">
    <subcellularLocation>
        <location evidence="1">Cell membrane</location>
        <topology evidence="1">Multi-pass membrane protein</topology>
    </subcellularLocation>
</comment>
<reference evidence="12" key="1">
    <citation type="journal article" date="2019" name="Int. J. Syst. Evol. Microbiol.">
        <title>The Global Catalogue of Microorganisms (GCM) 10K type strain sequencing project: providing services to taxonomists for standard genome sequencing and annotation.</title>
        <authorList>
            <consortium name="The Broad Institute Genomics Platform"/>
            <consortium name="The Broad Institute Genome Sequencing Center for Infectious Disease"/>
            <person name="Wu L."/>
            <person name="Ma J."/>
        </authorList>
    </citation>
    <scope>NUCLEOTIDE SEQUENCE [LARGE SCALE GENOMIC DNA]</scope>
    <source>
        <strain evidence="12">CCUG 54939</strain>
    </source>
</reference>
<keyword evidence="12" id="KW-1185">Reference proteome</keyword>
<dbReference type="InterPro" id="IPR004796">
    <property type="entry name" value="PTS_IIC_cello"/>
</dbReference>
<dbReference type="Pfam" id="PF02378">
    <property type="entry name" value="PTS_EIIC"/>
    <property type="match status" value="1"/>
</dbReference>
<proteinExistence type="predicted"/>
<keyword evidence="5 9" id="KW-0812">Transmembrane</keyword>
<evidence type="ECO:0000256" key="7">
    <source>
        <dbReference type="ARBA" id="ARBA00023136"/>
    </source>
</evidence>
<comment type="function">
    <text evidence="8">The phosphoenolpyruvate-dependent sugar phosphotransferase system (PTS), a major carbohydrate active -transport system, catalyzes the phosphorylation of incoming sugar substrates concomitant with their translocation across the cell membrane.</text>
</comment>
<accession>A0ABV8CKX1</accession>
<dbReference type="EMBL" id="JBHSAF010000003">
    <property type="protein sequence ID" value="MFC3912865.1"/>
    <property type="molecule type" value="Genomic_DNA"/>
</dbReference>
<dbReference type="InterPro" id="IPR003352">
    <property type="entry name" value="PTS_EIIC"/>
</dbReference>
<dbReference type="NCBIfam" id="TIGR00410">
    <property type="entry name" value="lacE"/>
    <property type="match status" value="1"/>
</dbReference>
<name>A0ABV8CKX1_9GAMM</name>
<organism evidence="11 12">
    <name type="scientific">Pseudaeromonas sharmana</name>
    <dbReference type="NCBI Taxonomy" id="328412"/>
    <lineage>
        <taxon>Bacteria</taxon>
        <taxon>Pseudomonadati</taxon>
        <taxon>Pseudomonadota</taxon>
        <taxon>Gammaproteobacteria</taxon>
        <taxon>Aeromonadales</taxon>
        <taxon>Aeromonadaceae</taxon>
        <taxon>Pseudaeromonas</taxon>
    </lineage>
</organism>
<evidence type="ECO:0000313" key="11">
    <source>
        <dbReference type="EMBL" id="MFC3912865.1"/>
    </source>
</evidence>
<evidence type="ECO:0000256" key="4">
    <source>
        <dbReference type="ARBA" id="ARBA00022597"/>
    </source>
</evidence>
<sequence>MGQGLNLQLMGMIAGMIEQRMVPLANWLTRSQHVLALRDGFQLAMPFIIIGSVLVPFLYPPVMAGSQHPLALQFLALSHWLAPWLAPVYAHTLGLLAVIIAYGSAASLAKAYQLPERLCGLSGSLAFLMLIDFHSLQPGIFGYLGGLGIFTALCTACYSVEVIRLFYRWGWFIRMPDEVPLITRKGFQLIVPMLFVLLSLSLLKVWLQHQFGITLAELMMALFRPLLSGADTLPALLLALLVAHLLWFMGIHGTIIVTGLLSPFWMSNLASNQTALAAGEALSHIFLQGFWDYFLLIGGIGSTLPLVLMALRSRSRTLQSVGRLGSWPALFNINEPLLFGFPIIMNPLFLLPFVGVPLINAVLAWTLTEWGFLDRFIALLPWSMPAPLGAVWAANGSWHNLLMSLFCMFNSWMIYRPFFLIHEKVLLQQEQARSEASATT</sequence>
<evidence type="ECO:0000313" key="12">
    <source>
        <dbReference type="Proteomes" id="UP001595692"/>
    </source>
</evidence>
<comment type="caution">
    <text evidence="11">The sequence shown here is derived from an EMBL/GenBank/DDBJ whole genome shotgun (WGS) entry which is preliminary data.</text>
</comment>
<gene>
    <name evidence="11" type="ORF">ACFOSS_05215</name>
</gene>
<feature type="transmembrane region" description="Helical" evidence="9">
    <location>
        <begin position="140"/>
        <end position="166"/>
    </location>
</feature>
<feature type="transmembrane region" description="Helical" evidence="9">
    <location>
        <begin position="186"/>
        <end position="203"/>
    </location>
</feature>
<evidence type="ECO:0000256" key="5">
    <source>
        <dbReference type="ARBA" id="ARBA00022692"/>
    </source>
</evidence>
<dbReference type="PANTHER" id="PTHR33989:SF4">
    <property type="entry name" value="PTS SYSTEM N,N'-DIACETYLCHITOBIOSE-SPECIFIC EIIC COMPONENT"/>
    <property type="match status" value="1"/>
</dbReference>
<feature type="transmembrane region" description="Helical" evidence="9">
    <location>
        <begin position="79"/>
        <end position="102"/>
    </location>
</feature>
<feature type="transmembrane region" description="Helical" evidence="9">
    <location>
        <begin position="40"/>
        <end position="59"/>
    </location>
</feature>
<evidence type="ECO:0000256" key="2">
    <source>
        <dbReference type="ARBA" id="ARBA00022448"/>
    </source>
</evidence>
<feature type="transmembrane region" description="Helical" evidence="9">
    <location>
        <begin position="290"/>
        <end position="311"/>
    </location>
</feature>
<evidence type="ECO:0000256" key="1">
    <source>
        <dbReference type="ARBA" id="ARBA00004651"/>
    </source>
</evidence>
<evidence type="ECO:0000259" key="10">
    <source>
        <dbReference type="PROSITE" id="PS51105"/>
    </source>
</evidence>
<feature type="transmembrane region" description="Helical" evidence="9">
    <location>
        <begin position="388"/>
        <end position="409"/>
    </location>
</feature>
<keyword evidence="3 8" id="KW-1003">Cell membrane</keyword>
<feature type="domain" description="PTS EIIC type-3" evidence="10">
    <location>
        <begin position="17"/>
        <end position="418"/>
    </location>
</feature>
<evidence type="ECO:0000256" key="9">
    <source>
        <dbReference type="SAM" id="Phobius"/>
    </source>
</evidence>
<dbReference type="Proteomes" id="UP001595692">
    <property type="component" value="Unassembled WGS sequence"/>
</dbReference>
<keyword evidence="4 8" id="KW-0762">Sugar transport</keyword>
<evidence type="ECO:0000256" key="8">
    <source>
        <dbReference type="PIRNR" id="PIRNR006351"/>
    </source>
</evidence>
<keyword evidence="2 8" id="KW-0813">Transport</keyword>